<protein>
    <recommendedName>
        <fullName evidence="3">Transposase</fullName>
    </recommendedName>
</protein>
<sequence length="40" mass="4808">MHNFFNQRFTNTNTESFNAKLKSFKTTFRGVEDVYNTPQF</sequence>
<reference evidence="1 2" key="1">
    <citation type="submission" date="2022-06" db="EMBL/GenBank/DDBJ databases">
        <title>A taxonomic note on the genus Prevotella: Description of four novel genera and emended description of the genera Hallella and Xylanibacter.</title>
        <authorList>
            <person name="Hitch T.C.A."/>
        </authorList>
    </citation>
    <scope>NUCLEOTIDE SEQUENCE [LARGE SCALE GENOMIC DNA]</scope>
    <source>
        <strain evidence="1 2">DSM 100619</strain>
    </source>
</reference>
<dbReference type="EMBL" id="JAMXLY010000055">
    <property type="protein sequence ID" value="MCO6026400.1"/>
    <property type="molecule type" value="Genomic_DNA"/>
</dbReference>
<evidence type="ECO:0008006" key="3">
    <source>
        <dbReference type="Google" id="ProtNLM"/>
    </source>
</evidence>
<name>A0ABT1BZ83_9BACT</name>
<comment type="caution">
    <text evidence="1">The sequence shown here is derived from an EMBL/GenBank/DDBJ whole genome shotgun (WGS) entry which is preliminary data.</text>
</comment>
<proteinExistence type="predicted"/>
<keyword evidence="2" id="KW-1185">Reference proteome</keyword>
<organism evidence="1 2">
    <name type="scientific">Segatella cerevisiae</name>
    <dbReference type="NCBI Taxonomy" id="2053716"/>
    <lineage>
        <taxon>Bacteria</taxon>
        <taxon>Pseudomonadati</taxon>
        <taxon>Bacteroidota</taxon>
        <taxon>Bacteroidia</taxon>
        <taxon>Bacteroidales</taxon>
        <taxon>Prevotellaceae</taxon>
        <taxon>Segatella</taxon>
    </lineage>
</organism>
<dbReference type="Proteomes" id="UP001204015">
    <property type="component" value="Unassembled WGS sequence"/>
</dbReference>
<gene>
    <name evidence="1" type="ORF">NG821_11220</name>
</gene>
<evidence type="ECO:0000313" key="1">
    <source>
        <dbReference type="EMBL" id="MCO6026400.1"/>
    </source>
</evidence>
<evidence type="ECO:0000313" key="2">
    <source>
        <dbReference type="Proteomes" id="UP001204015"/>
    </source>
</evidence>
<accession>A0ABT1BZ83</accession>